<dbReference type="InterPro" id="IPR000160">
    <property type="entry name" value="GGDEF_dom"/>
</dbReference>
<dbReference type="Pfam" id="PF00990">
    <property type="entry name" value="GGDEF"/>
    <property type="match status" value="1"/>
</dbReference>
<sequence length="447" mass="49360">MTLGLTATLGITSSQQLAVRDLLLYNLTWALSIALVITAPLSVNRLAISSLSLAILIWGVGSLMTSLYIFYPTIEPITWLPSASYLLFYPLAILATSLLVGKKVRLSPVEYLDAVILMLGMTSIIATLLYIALFEGTSFESISDYLNLFYAIADVVLINIGTFNLLRNGVTPRSIVFIVGVSTFVATDFYYLWLELTNRYFFGSYADIGWLIALFLCALSLHLPDKRWREFKEYPAFLTALAVFLSPVSLAISALRPDLIPRYLLAPAIANLLLAFIRMNTALREARILNYERLLAHTDELTGLPNRRKLIAEIGRLSDSQGSLMLLDLNDFKPINDRFGHEAGDQILREVARRLSRSLPHEALLARLGGDEFGVITHSASEDALECAYALQASLSYPFLIRGEKVLVGVSIGVVHNDGLGDLLKRADEAMYSAKTNQSGVTLSSTH</sequence>
<feature type="transmembrane region" description="Helical" evidence="1">
    <location>
        <begin position="112"/>
        <end position="133"/>
    </location>
</feature>
<feature type="transmembrane region" description="Helical" evidence="1">
    <location>
        <begin position="200"/>
        <end position="222"/>
    </location>
</feature>
<feature type="transmembrane region" description="Helical" evidence="1">
    <location>
        <begin position="145"/>
        <end position="166"/>
    </location>
</feature>
<dbReference type="PANTHER" id="PTHR46663:SF2">
    <property type="entry name" value="GGDEF DOMAIN-CONTAINING PROTEIN"/>
    <property type="match status" value="1"/>
</dbReference>
<dbReference type="InterPro" id="IPR052163">
    <property type="entry name" value="DGC-Regulatory_Protein"/>
</dbReference>
<gene>
    <name evidence="3" type="ORF">UFOPK1807_00072</name>
</gene>
<feature type="transmembrane region" description="Helical" evidence="1">
    <location>
        <begin position="83"/>
        <end position="100"/>
    </location>
</feature>
<keyword evidence="1" id="KW-0812">Transmembrane</keyword>
<dbReference type="Gene3D" id="3.30.70.270">
    <property type="match status" value="1"/>
</dbReference>
<keyword evidence="1" id="KW-1133">Transmembrane helix</keyword>
<evidence type="ECO:0000259" key="2">
    <source>
        <dbReference type="PROSITE" id="PS50887"/>
    </source>
</evidence>
<dbReference type="SMART" id="SM00267">
    <property type="entry name" value="GGDEF"/>
    <property type="match status" value="1"/>
</dbReference>
<dbReference type="PANTHER" id="PTHR46663">
    <property type="entry name" value="DIGUANYLATE CYCLASE DGCT-RELATED"/>
    <property type="match status" value="1"/>
</dbReference>
<evidence type="ECO:0000256" key="1">
    <source>
        <dbReference type="SAM" id="Phobius"/>
    </source>
</evidence>
<protein>
    <submittedName>
        <fullName evidence="3">Unannotated protein</fullName>
    </submittedName>
</protein>
<evidence type="ECO:0000313" key="3">
    <source>
        <dbReference type="EMBL" id="CAB4587729.1"/>
    </source>
</evidence>
<keyword evidence="1" id="KW-0472">Membrane</keyword>
<feature type="transmembrane region" description="Helical" evidence="1">
    <location>
        <begin position="260"/>
        <end position="277"/>
    </location>
</feature>
<dbReference type="NCBIfam" id="TIGR00254">
    <property type="entry name" value="GGDEF"/>
    <property type="match status" value="1"/>
</dbReference>
<reference evidence="3" key="1">
    <citation type="submission" date="2020-05" db="EMBL/GenBank/DDBJ databases">
        <authorList>
            <person name="Chiriac C."/>
            <person name="Salcher M."/>
            <person name="Ghai R."/>
            <person name="Kavagutti S V."/>
        </authorList>
    </citation>
    <scope>NUCLEOTIDE SEQUENCE</scope>
</reference>
<feature type="domain" description="GGDEF" evidence="2">
    <location>
        <begin position="320"/>
        <end position="447"/>
    </location>
</feature>
<dbReference type="SUPFAM" id="SSF55073">
    <property type="entry name" value="Nucleotide cyclase"/>
    <property type="match status" value="1"/>
</dbReference>
<dbReference type="PROSITE" id="PS50887">
    <property type="entry name" value="GGDEF"/>
    <property type="match status" value="1"/>
</dbReference>
<feature type="transmembrane region" description="Helical" evidence="1">
    <location>
        <begin position="24"/>
        <end position="43"/>
    </location>
</feature>
<feature type="transmembrane region" description="Helical" evidence="1">
    <location>
        <begin position="50"/>
        <end position="71"/>
    </location>
</feature>
<dbReference type="EMBL" id="CAEZUI010000004">
    <property type="protein sequence ID" value="CAB4587729.1"/>
    <property type="molecule type" value="Genomic_DNA"/>
</dbReference>
<feature type="transmembrane region" description="Helical" evidence="1">
    <location>
        <begin position="234"/>
        <end position="254"/>
    </location>
</feature>
<dbReference type="AlphaFoldDB" id="A0A6J6FJ42"/>
<feature type="transmembrane region" description="Helical" evidence="1">
    <location>
        <begin position="175"/>
        <end position="194"/>
    </location>
</feature>
<dbReference type="InterPro" id="IPR043128">
    <property type="entry name" value="Rev_trsase/Diguanyl_cyclase"/>
</dbReference>
<accession>A0A6J6FJ42</accession>
<dbReference type="InterPro" id="IPR029787">
    <property type="entry name" value="Nucleotide_cyclase"/>
</dbReference>
<name>A0A6J6FJ42_9ZZZZ</name>
<dbReference type="CDD" id="cd01949">
    <property type="entry name" value="GGDEF"/>
    <property type="match status" value="1"/>
</dbReference>
<proteinExistence type="predicted"/>
<organism evidence="3">
    <name type="scientific">freshwater metagenome</name>
    <dbReference type="NCBI Taxonomy" id="449393"/>
    <lineage>
        <taxon>unclassified sequences</taxon>
        <taxon>metagenomes</taxon>
        <taxon>ecological metagenomes</taxon>
    </lineage>
</organism>